<sequence>MKSPGEIAVSKDSAQFIRLLITPHEKTNDMLTTVNDFFINGKQKLMAQTFKQSVYEVENGWNGSYIEYFDTGKRKCIKTYKSGKLIGESVIYYPNGKLYNEIIYKDTVAYLKECRDTTGNVLAENGNGKWIKLDSKYSYIANGPVVDGREDGEWKTINSGGKEETGIYKNGILISGDTNAFVNMDNIFITVDTPPAFIGGELAFYKFLAKNVKYPTKARENRIQGRVIIQFVVEKDGTLTNFKVIRKMGYGGEEEALRVLKLSPPWKPGMQNGAPVRVQYSVPISFSTSDSN</sequence>
<keyword evidence="5" id="KW-0997">Cell inner membrane</keyword>
<dbReference type="PANTHER" id="PTHR33446">
    <property type="entry name" value="PROTEIN TONB-RELATED"/>
    <property type="match status" value="1"/>
</dbReference>
<evidence type="ECO:0000256" key="9">
    <source>
        <dbReference type="ARBA" id="ARBA00023136"/>
    </source>
</evidence>
<dbReference type="GO" id="GO:0015031">
    <property type="term" value="P:protein transport"/>
    <property type="evidence" value="ECO:0007669"/>
    <property type="project" value="UniProtKB-KW"/>
</dbReference>
<dbReference type="InterPro" id="IPR037682">
    <property type="entry name" value="TonB_C"/>
</dbReference>
<evidence type="ECO:0000256" key="6">
    <source>
        <dbReference type="ARBA" id="ARBA00022692"/>
    </source>
</evidence>
<dbReference type="EMBL" id="JAEHFW010000001">
    <property type="protein sequence ID" value="MBK0379027.1"/>
    <property type="molecule type" value="Genomic_DNA"/>
</dbReference>
<evidence type="ECO:0000256" key="3">
    <source>
        <dbReference type="ARBA" id="ARBA00022448"/>
    </source>
</evidence>
<evidence type="ECO:0000256" key="5">
    <source>
        <dbReference type="ARBA" id="ARBA00022519"/>
    </source>
</evidence>
<evidence type="ECO:0000259" key="10">
    <source>
        <dbReference type="PROSITE" id="PS52015"/>
    </source>
</evidence>
<dbReference type="GO" id="GO:0098797">
    <property type="term" value="C:plasma membrane protein complex"/>
    <property type="evidence" value="ECO:0007669"/>
    <property type="project" value="TreeGrafter"/>
</dbReference>
<keyword evidence="6" id="KW-0812">Transmembrane</keyword>
<keyword evidence="7" id="KW-0653">Protein transport</keyword>
<keyword evidence="4" id="KW-1003">Cell membrane</keyword>
<dbReference type="Proteomes" id="UP000613193">
    <property type="component" value="Unassembled WGS sequence"/>
</dbReference>
<dbReference type="InterPro" id="IPR051045">
    <property type="entry name" value="TonB-dependent_transducer"/>
</dbReference>
<accession>A0A934UML8</accession>
<reference evidence="11" key="1">
    <citation type="submission" date="2020-12" db="EMBL/GenBank/DDBJ databases">
        <title>Bacterial novel species Mucilaginibacter sp. SD-g isolated from soil.</title>
        <authorList>
            <person name="Jung H.-Y."/>
        </authorList>
    </citation>
    <scope>NUCLEOTIDE SEQUENCE</scope>
    <source>
        <strain evidence="11">SD-g</strain>
    </source>
</reference>
<protein>
    <submittedName>
        <fullName evidence="11">TonB family protein</fullName>
    </submittedName>
</protein>
<dbReference type="NCBIfam" id="TIGR01352">
    <property type="entry name" value="tonB_Cterm"/>
    <property type="match status" value="1"/>
</dbReference>
<dbReference type="PROSITE" id="PS52015">
    <property type="entry name" value="TONB_CTD"/>
    <property type="match status" value="1"/>
</dbReference>
<evidence type="ECO:0000256" key="2">
    <source>
        <dbReference type="ARBA" id="ARBA00006555"/>
    </source>
</evidence>
<dbReference type="Gene3D" id="3.30.1150.10">
    <property type="match status" value="1"/>
</dbReference>
<dbReference type="GO" id="GO:0030288">
    <property type="term" value="C:outer membrane-bounded periplasmic space"/>
    <property type="evidence" value="ECO:0007669"/>
    <property type="project" value="InterPro"/>
</dbReference>
<comment type="similarity">
    <text evidence="2">Belongs to the TonB family.</text>
</comment>
<dbReference type="Gene3D" id="2.20.110.10">
    <property type="entry name" value="Histone H3 K4-specific methyltransferase SET7/9 N-terminal domain"/>
    <property type="match status" value="1"/>
</dbReference>
<keyword evidence="12" id="KW-1185">Reference proteome</keyword>
<evidence type="ECO:0000256" key="8">
    <source>
        <dbReference type="ARBA" id="ARBA00022989"/>
    </source>
</evidence>
<dbReference type="SUPFAM" id="SSF74653">
    <property type="entry name" value="TolA/TonB C-terminal domain"/>
    <property type="match status" value="1"/>
</dbReference>
<dbReference type="SUPFAM" id="SSF82185">
    <property type="entry name" value="Histone H3 K4-specific methyltransferase SET7/9 N-terminal domain"/>
    <property type="match status" value="1"/>
</dbReference>
<gene>
    <name evidence="11" type="ORF">I5M19_06895</name>
</gene>
<dbReference type="PANTHER" id="PTHR33446:SF2">
    <property type="entry name" value="PROTEIN TONB"/>
    <property type="match status" value="1"/>
</dbReference>
<keyword evidence="8" id="KW-1133">Transmembrane helix</keyword>
<dbReference type="GO" id="GO:0015891">
    <property type="term" value="P:siderophore transport"/>
    <property type="evidence" value="ECO:0007669"/>
    <property type="project" value="InterPro"/>
</dbReference>
<dbReference type="InterPro" id="IPR006260">
    <property type="entry name" value="TonB/TolA_C"/>
</dbReference>
<feature type="domain" description="TonB C-terminal" evidence="10">
    <location>
        <begin position="199"/>
        <end position="292"/>
    </location>
</feature>
<dbReference type="GO" id="GO:0031992">
    <property type="term" value="F:energy transducer activity"/>
    <property type="evidence" value="ECO:0007669"/>
    <property type="project" value="InterPro"/>
</dbReference>
<evidence type="ECO:0000256" key="7">
    <source>
        <dbReference type="ARBA" id="ARBA00022927"/>
    </source>
</evidence>
<evidence type="ECO:0000313" key="12">
    <source>
        <dbReference type="Proteomes" id="UP000613193"/>
    </source>
</evidence>
<keyword evidence="3" id="KW-0813">Transport</keyword>
<dbReference type="AlphaFoldDB" id="A0A934UML8"/>
<proteinExistence type="inferred from homology"/>
<dbReference type="PRINTS" id="PR01374">
    <property type="entry name" value="TONBPROTEIN"/>
</dbReference>
<organism evidence="11 12">
    <name type="scientific">Mucilaginibacter segetis</name>
    <dbReference type="NCBI Taxonomy" id="2793071"/>
    <lineage>
        <taxon>Bacteria</taxon>
        <taxon>Pseudomonadati</taxon>
        <taxon>Bacteroidota</taxon>
        <taxon>Sphingobacteriia</taxon>
        <taxon>Sphingobacteriales</taxon>
        <taxon>Sphingobacteriaceae</taxon>
        <taxon>Mucilaginibacter</taxon>
    </lineage>
</organism>
<evidence type="ECO:0000256" key="1">
    <source>
        <dbReference type="ARBA" id="ARBA00004383"/>
    </source>
</evidence>
<evidence type="ECO:0000256" key="4">
    <source>
        <dbReference type="ARBA" id="ARBA00022475"/>
    </source>
</evidence>
<dbReference type="Pfam" id="PF03544">
    <property type="entry name" value="TonB_C"/>
    <property type="match status" value="1"/>
</dbReference>
<evidence type="ECO:0000313" key="11">
    <source>
        <dbReference type="EMBL" id="MBK0379027.1"/>
    </source>
</evidence>
<dbReference type="GO" id="GO:0055085">
    <property type="term" value="P:transmembrane transport"/>
    <property type="evidence" value="ECO:0007669"/>
    <property type="project" value="InterPro"/>
</dbReference>
<dbReference type="RefSeq" id="WP_200065470.1">
    <property type="nucleotide sequence ID" value="NZ_JAEHFW010000001.1"/>
</dbReference>
<name>A0A934UML8_9SPHI</name>
<comment type="subcellular location">
    <subcellularLocation>
        <location evidence="1">Cell inner membrane</location>
        <topology evidence="1">Single-pass membrane protein</topology>
        <orientation evidence="1">Periplasmic side</orientation>
    </subcellularLocation>
</comment>
<keyword evidence="9" id="KW-0472">Membrane</keyword>
<comment type="caution">
    <text evidence="11">The sequence shown here is derived from an EMBL/GenBank/DDBJ whole genome shotgun (WGS) entry which is preliminary data.</text>
</comment>
<dbReference type="InterPro" id="IPR003538">
    <property type="entry name" value="TonB"/>
</dbReference>